<gene>
    <name evidence="6" type="ORF">GCM10010529_00090</name>
</gene>
<dbReference type="Pfam" id="PF01510">
    <property type="entry name" value="Amidase_2"/>
    <property type="match status" value="1"/>
</dbReference>
<reference evidence="7" key="1">
    <citation type="journal article" date="2019" name="Int. J. Syst. Evol. Microbiol.">
        <title>The Global Catalogue of Microorganisms (GCM) 10K type strain sequencing project: providing services to taxonomists for standard genome sequencing and annotation.</title>
        <authorList>
            <consortium name="The Broad Institute Genomics Platform"/>
            <consortium name="The Broad Institute Genome Sequencing Center for Infectious Disease"/>
            <person name="Wu L."/>
            <person name="Ma J."/>
        </authorList>
    </citation>
    <scope>NUCLEOTIDE SEQUENCE [LARGE SCALE GENOMIC DNA]</scope>
    <source>
        <strain evidence="7">JCM 14309</strain>
    </source>
</reference>
<dbReference type="InterPro" id="IPR036505">
    <property type="entry name" value="Amidase/PGRP_sf"/>
</dbReference>
<evidence type="ECO:0000313" key="6">
    <source>
        <dbReference type="EMBL" id="GAA3049950.1"/>
    </source>
</evidence>
<accession>A0ABP6LRK3</accession>
<sequence>MEPVWKHTENYSAGREGTSVDRIVIHYIVGTLAAADATFADPGSGVSAHYGIGEGALHQYVSEINTAWHAGDLAMNRRSIGIEHSADPERAPSEDTYEISIELCTRICRERGLDPQTQIIPHGDVVATACPGTVSVRRIRDGVAARL</sequence>
<evidence type="ECO:0000256" key="1">
    <source>
        <dbReference type="ARBA" id="ARBA00001561"/>
    </source>
</evidence>
<evidence type="ECO:0000259" key="5">
    <source>
        <dbReference type="SMART" id="SM00644"/>
    </source>
</evidence>
<dbReference type="CDD" id="cd06583">
    <property type="entry name" value="PGRP"/>
    <property type="match status" value="1"/>
</dbReference>
<comment type="catalytic activity">
    <reaction evidence="1">
        <text>Hydrolyzes the link between N-acetylmuramoyl residues and L-amino acid residues in certain cell-wall glycopeptides.</text>
        <dbReference type="EC" id="3.5.1.28"/>
    </reaction>
</comment>
<dbReference type="InterPro" id="IPR002502">
    <property type="entry name" value="Amidase_domain"/>
</dbReference>
<dbReference type="SMART" id="SM00644">
    <property type="entry name" value="Ami_2"/>
    <property type="match status" value="1"/>
</dbReference>
<comment type="caution">
    <text evidence="6">The sequence shown here is derived from an EMBL/GenBank/DDBJ whole genome shotgun (WGS) entry which is preliminary data.</text>
</comment>
<organism evidence="6 7">
    <name type="scientific">Nesterenkonia aethiopica</name>
    <dbReference type="NCBI Taxonomy" id="269144"/>
    <lineage>
        <taxon>Bacteria</taxon>
        <taxon>Bacillati</taxon>
        <taxon>Actinomycetota</taxon>
        <taxon>Actinomycetes</taxon>
        <taxon>Micrococcales</taxon>
        <taxon>Micrococcaceae</taxon>
        <taxon>Nesterenkonia</taxon>
    </lineage>
</organism>
<dbReference type="Proteomes" id="UP001500236">
    <property type="component" value="Unassembled WGS sequence"/>
</dbReference>
<evidence type="ECO:0000313" key="7">
    <source>
        <dbReference type="Proteomes" id="UP001500236"/>
    </source>
</evidence>
<proteinExistence type="predicted"/>
<keyword evidence="3" id="KW-0378">Hydrolase</keyword>
<dbReference type="EC" id="3.5.1.28" evidence="2"/>
<dbReference type="InterPro" id="IPR051206">
    <property type="entry name" value="NAMLAA_amidase_2"/>
</dbReference>
<dbReference type="SUPFAM" id="SSF55846">
    <property type="entry name" value="N-acetylmuramoyl-L-alanine amidase-like"/>
    <property type="match status" value="1"/>
</dbReference>
<dbReference type="Gene3D" id="3.40.80.10">
    <property type="entry name" value="Peptidoglycan recognition protein-like"/>
    <property type="match status" value="1"/>
</dbReference>
<dbReference type="PANTHER" id="PTHR30417">
    <property type="entry name" value="N-ACETYLMURAMOYL-L-ALANINE AMIDASE AMID"/>
    <property type="match status" value="1"/>
</dbReference>
<evidence type="ECO:0000256" key="2">
    <source>
        <dbReference type="ARBA" id="ARBA00011901"/>
    </source>
</evidence>
<feature type="domain" description="N-acetylmuramoyl-L-alanine amidase" evidence="5">
    <location>
        <begin position="8"/>
        <end position="132"/>
    </location>
</feature>
<keyword evidence="4" id="KW-0961">Cell wall biogenesis/degradation</keyword>
<dbReference type="PANTHER" id="PTHR30417:SF1">
    <property type="entry name" value="N-ACETYLMURAMOYL-L-ALANINE AMIDASE AMID"/>
    <property type="match status" value="1"/>
</dbReference>
<keyword evidence="7" id="KW-1185">Reference proteome</keyword>
<protein>
    <recommendedName>
        <fullName evidence="2">N-acetylmuramoyl-L-alanine amidase</fullName>
        <ecNumber evidence="2">3.5.1.28</ecNumber>
    </recommendedName>
</protein>
<dbReference type="EMBL" id="BAAAVT010000001">
    <property type="protein sequence ID" value="GAA3049950.1"/>
    <property type="molecule type" value="Genomic_DNA"/>
</dbReference>
<name>A0ABP6LRK3_9MICC</name>
<evidence type="ECO:0000256" key="4">
    <source>
        <dbReference type="ARBA" id="ARBA00023316"/>
    </source>
</evidence>
<evidence type="ECO:0000256" key="3">
    <source>
        <dbReference type="ARBA" id="ARBA00022801"/>
    </source>
</evidence>